<dbReference type="EMBL" id="BAAAZE010000014">
    <property type="protein sequence ID" value="GAA4033131.1"/>
    <property type="molecule type" value="Genomic_DNA"/>
</dbReference>
<gene>
    <name evidence="1" type="ORF">GCM10022212_35290</name>
</gene>
<evidence type="ECO:0000313" key="2">
    <source>
        <dbReference type="Proteomes" id="UP001501353"/>
    </source>
</evidence>
<evidence type="ECO:0000313" key="1">
    <source>
        <dbReference type="EMBL" id="GAA4033131.1"/>
    </source>
</evidence>
<keyword evidence="2" id="KW-1185">Reference proteome</keyword>
<sequence>MSQTGNLVASVITVKGHTVQEEFIRQSGLTDINSYPQWARNILQATQEKKRQVVHHDVFAMMKEGRLPSRAMRNFLIAGWPVIEQFPQYMAVNLCKIRYGRSRGEDLARKYLLHNIRVEQNHADHWVNWATACGVARAELLTVTAPIESLALSHSCWHTCERDSLATSMAATNLAIEGATGEWSTRVCASTVYENTFDQDVRHKAMRWLNIHARYDDTHPWEALDIICTLIGNVAIPSYQSLLELRVGQSYDYMTMSLDQCLAQPKK</sequence>
<dbReference type="Proteomes" id="UP001501353">
    <property type="component" value="Unassembled WGS sequence"/>
</dbReference>
<proteinExistence type="predicted"/>
<accession>A0ABP7TYV5</accession>
<protein>
    <submittedName>
        <fullName evidence="1">TenA family transcriptional regulator</fullName>
    </submittedName>
</protein>
<organism evidence="1 2">
    <name type="scientific">Actimicrobium antarcticum</name>
    <dbReference type="NCBI Taxonomy" id="1051899"/>
    <lineage>
        <taxon>Bacteria</taxon>
        <taxon>Pseudomonadati</taxon>
        <taxon>Pseudomonadota</taxon>
        <taxon>Betaproteobacteria</taxon>
        <taxon>Burkholderiales</taxon>
        <taxon>Oxalobacteraceae</taxon>
        <taxon>Actimicrobium</taxon>
    </lineage>
</organism>
<dbReference type="InterPro" id="IPR016084">
    <property type="entry name" value="Haem_Oase-like_multi-hlx"/>
</dbReference>
<dbReference type="SUPFAM" id="SSF48613">
    <property type="entry name" value="Heme oxygenase-like"/>
    <property type="match status" value="1"/>
</dbReference>
<name>A0ABP7TYV5_9BURK</name>
<dbReference type="Pfam" id="PF14518">
    <property type="entry name" value="Haem_oxygenas_2"/>
    <property type="match status" value="1"/>
</dbReference>
<reference evidence="2" key="1">
    <citation type="journal article" date="2019" name="Int. J. Syst. Evol. Microbiol.">
        <title>The Global Catalogue of Microorganisms (GCM) 10K type strain sequencing project: providing services to taxonomists for standard genome sequencing and annotation.</title>
        <authorList>
            <consortium name="The Broad Institute Genomics Platform"/>
            <consortium name="The Broad Institute Genome Sequencing Center for Infectious Disease"/>
            <person name="Wu L."/>
            <person name="Ma J."/>
        </authorList>
    </citation>
    <scope>NUCLEOTIDE SEQUENCE [LARGE SCALE GENOMIC DNA]</scope>
    <source>
        <strain evidence="2">JCM 16673</strain>
    </source>
</reference>
<dbReference type="Gene3D" id="1.20.910.10">
    <property type="entry name" value="Heme oxygenase-like"/>
    <property type="match status" value="1"/>
</dbReference>
<comment type="caution">
    <text evidence="1">The sequence shown here is derived from an EMBL/GenBank/DDBJ whole genome shotgun (WGS) entry which is preliminary data.</text>
</comment>